<organism evidence="2 3">
    <name type="scientific">Shewanella jiangmenensis</name>
    <dbReference type="NCBI Taxonomy" id="2837387"/>
    <lineage>
        <taxon>Bacteria</taxon>
        <taxon>Pseudomonadati</taxon>
        <taxon>Pseudomonadota</taxon>
        <taxon>Gammaproteobacteria</taxon>
        <taxon>Alteromonadales</taxon>
        <taxon>Shewanellaceae</taxon>
        <taxon>Shewanella</taxon>
    </lineage>
</organism>
<dbReference type="PROSITE" id="PS00409">
    <property type="entry name" value="PROKAR_NTER_METHYL"/>
    <property type="match status" value="1"/>
</dbReference>
<sequence>MKAKQQGFSLIELVIVIVILGLLAVTAIPRFLNITDEAEAASVDAVSGGLVSAVSFVRAQWEIDGRNNNYVLLDGTQIGLDKRFGYPTGDGNFSATDMTDASCQQVFNLILQSTPRNVLYTQDARKQRYTVRAIGGAGGSTNDLNGLSVSGLDLCVYHQVASLTLDPNSGIATPAPDLSTPGALGITYNPGTGKVLSFTNP</sequence>
<reference evidence="2 3" key="1">
    <citation type="submission" date="2021-05" db="EMBL/GenBank/DDBJ databases">
        <title>Shewanella sp. JM162201.</title>
        <authorList>
            <person name="Xu S."/>
            <person name="Li A."/>
        </authorList>
    </citation>
    <scope>NUCLEOTIDE SEQUENCE [LARGE SCALE GENOMIC DNA]</scope>
    <source>
        <strain evidence="2 3">JM162201</strain>
    </source>
</reference>
<dbReference type="RefSeq" id="WP_214506316.1">
    <property type="nucleotide sequence ID" value="NZ_JAHEPS010000002.1"/>
</dbReference>
<evidence type="ECO:0000313" key="2">
    <source>
        <dbReference type="EMBL" id="MBT1444108.1"/>
    </source>
</evidence>
<dbReference type="InterPro" id="IPR012902">
    <property type="entry name" value="N_methyl_site"/>
</dbReference>
<dbReference type="SUPFAM" id="SSF54523">
    <property type="entry name" value="Pili subunits"/>
    <property type="match status" value="1"/>
</dbReference>
<keyword evidence="3" id="KW-1185">Reference proteome</keyword>
<keyword evidence="1" id="KW-0472">Membrane</keyword>
<dbReference type="NCBIfam" id="TIGR02532">
    <property type="entry name" value="IV_pilin_GFxxxE"/>
    <property type="match status" value="1"/>
</dbReference>
<gene>
    <name evidence="2" type="ORF">KJI95_06165</name>
</gene>
<dbReference type="Gene3D" id="3.30.700.10">
    <property type="entry name" value="Glycoprotein, Type 4 Pilin"/>
    <property type="match status" value="1"/>
</dbReference>
<keyword evidence="1" id="KW-0812">Transmembrane</keyword>
<comment type="caution">
    <text evidence="2">The sequence shown here is derived from an EMBL/GenBank/DDBJ whole genome shotgun (WGS) entry which is preliminary data.</text>
</comment>
<feature type="transmembrane region" description="Helical" evidence="1">
    <location>
        <begin position="7"/>
        <end position="28"/>
    </location>
</feature>
<dbReference type="InterPro" id="IPR045584">
    <property type="entry name" value="Pilin-like"/>
</dbReference>
<dbReference type="Pfam" id="PF07963">
    <property type="entry name" value="N_methyl"/>
    <property type="match status" value="1"/>
</dbReference>
<dbReference type="EMBL" id="JAHEPS010000002">
    <property type="protein sequence ID" value="MBT1444108.1"/>
    <property type="molecule type" value="Genomic_DNA"/>
</dbReference>
<name>A0ABS5V0W1_9GAMM</name>
<proteinExistence type="predicted"/>
<keyword evidence="1" id="KW-1133">Transmembrane helix</keyword>
<evidence type="ECO:0000313" key="3">
    <source>
        <dbReference type="Proteomes" id="UP001195903"/>
    </source>
</evidence>
<protein>
    <submittedName>
        <fullName evidence="2">Type II secretion system GspH family protein</fullName>
    </submittedName>
</protein>
<evidence type="ECO:0000256" key="1">
    <source>
        <dbReference type="SAM" id="Phobius"/>
    </source>
</evidence>
<accession>A0ABS5V0W1</accession>
<dbReference type="Proteomes" id="UP001195903">
    <property type="component" value="Unassembled WGS sequence"/>
</dbReference>